<protein>
    <recommendedName>
        <fullName evidence="4">KAP NTPase domain-containing protein</fullName>
    </recommendedName>
</protein>
<sequence>MSSLQATAVESLDEVPTTKVKWSASTTAAVRSVGGGPVAVTELVDALLASHRDDYLVGWPWRRPSWPSPMRQEAPDRWVPVHIRRQTADRWQRELVRLFRDDTTIFGRLAIFGWCLLDDDVASEAQSSGLLGGIASEVTPNISDFLSPVGLQVLRRRARLVAMSLGAIPPVVDLPGRYVEGMTSNVLAVDVAPDGRLVGRWAGVFSRVLHIGEGRSLSPALPSGEGFGVVALGWTSRGLGVVQAFGDDSGVLFFDRAGGPYSVLEAWPGGRAAAIAGDVIVVAPASDSALWGRVDSDVPKALPDGYDSPEDLVAVHGERVAFLRDEWIVTGGHDRPWERPRGGPTGSPSTCIAATADHVYVGRGNGSVAVIPWLADKGDDPSATYVGAFAGESIEFIAAAEQLVVAASTRQVALIRGTSVVARWAMAEGEEITGVTLGPDERTLAVGGRGFVRLWRIDSPAQLRLTSYTSDAPDGEDLLDIRPTVEALAAVVAARAVEPPLSVGLFGAWGSGKSFFMGHLQRRIQELCDESRESGRPQAQLWAWRNVSQVRFNAWQYAGADVWAGMLEQLIRELAAPRTGGGRPLQIPTDGLTKYEEERIRRLVGAVEQAQEDVRRAEEAVADARKVADTAQVTMVEKGEHVALGFATALGASNDRDLTALGGSIEKAAVDLARTRRSARATRDLLGRDQERLGLIRFVLIGVVVAVVLTVTAWFFRAQLAGLVGVLSVGATAIATILRWLSQFASATQKRLEEAEARENAATEAAKQAIEAEQNLRRTEAVLAQKREAAKATSPDQVLADYLVSRDQADEYRERLGLIGIVRRDLDVISGAVKKHNDKITSDEVPGDDTVNRVVLYVDDLDRCRPEVVVKVLESVSMLLSFPLFVVVVAVDAHWIAKSLASVYPTMLSGDVTPDNYLEKIFQLPVWLDSPTPQAASRMARELLAEAAPASRRPLVDASSATPGSQQRPRSGGSPQTSAQAAPPDLPRDVALGTSPPQQIDLAVDERAEISRLAPLLARSPRALKRYLNTYRLLKALIEPEQLRSARLLLAIATGRPALGERLLAEIASSAPKRTLADIVGTWDPESRAWLEIPTSEWGWVDLTCGELAPVVNRVRQFVFRSGVDGGPRPGTTSPNPVAG</sequence>
<evidence type="ECO:0000256" key="2">
    <source>
        <dbReference type="SAM" id="MobiDB-lite"/>
    </source>
</evidence>
<dbReference type="AlphaFoldDB" id="A0A7Y6A4H1"/>
<keyword evidence="1" id="KW-0175">Coiled coil</keyword>
<dbReference type="EMBL" id="JABMCI010000071">
    <property type="protein sequence ID" value="NUU19618.1"/>
    <property type="molecule type" value="Genomic_DNA"/>
</dbReference>
<feature type="transmembrane region" description="Helical" evidence="3">
    <location>
        <begin position="722"/>
        <end position="741"/>
    </location>
</feature>
<feature type="transmembrane region" description="Helical" evidence="3">
    <location>
        <begin position="695"/>
        <end position="716"/>
    </location>
</feature>
<evidence type="ECO:0000313" key="6">
    <source>
        <dbReference type="Proteomes" id="UP000565724"/>
    </source>
</evidence>
<feature type="region of interest" description="Disordered" evidence="2">
    <location>
        <begin position="948"/>
        <end position="995"/>
    </location>
</feature>
<name>A0A7Y6A4H1_9CELL</name>
<reference evidence="5 6" key="1">
    <citation type="submission" date="2020-05" db="EMBL/GenBank/DDBJ databases">
        <title>Genome Sequencing of Type Strains.</title>
        <authorList>
            <person name="Lemaire J.F."/>
            <person name="Inderbitzin P."/>
            <person name="Gregorio O.A."/>
            <person name="Collins S.B."/>
            <person name="Wespe N."/>
            <person name="Knight-Connoni V."/>
        </authorList>
    </citation>
    <scope>NUCLEOTIDE SEQUENCE [LARGE SCALE GENOMIC DNA]</scope>
    <source>
        <strain evidence="5 6">ATCC 25174</strain>
    </source>
</reference>
<comment type="caution">
    <text evidence="5">The sequence shown here is derived from an EMBL/GenBank/DDBJ whole genome shotgun (WGS) entry which is preliminary data.</text>
</comment>
<feature type="domain" description="KAP NTPase" evidence="4">
    <location>
        <begin position="850"/>
        <end position="1036"/>
    </location>
</feature>
<keyword evidence="3" id="KW-0472">Membrane</keyword>
<proteinExistence type="predicted"/>
<dbReference type="InterPro" id="IPR011047">
    <property type="entry name" value="Quinoprotein_ADH-like_sf"/>
</dbReference>
<keyword evidence="6" id="KW-1185">Reference proteome</keyword>
<organism evidence="5 6">
    <name type="scientific">Cellulomonas humilata</name>
    <dbReference type="NCBI Taxonomy" id="144055"/>
    <lineage>
        <taxon>Bacteria</taxon>
        <taxon>Bacillati</taxon>
        <taxon>Actinomycetota</taxon>
        <taxon>Actinomycetes</taxon>
        <taxon>Micrococcales</taxon>
        <taxon>Cellulomonadaceae</taxon>
        <taxon>Cellulomonas</taxon>
    </lineage>
</organism>
<keyword evidence="3" id="KW-0812">Transmembrane</keyword>
<evidence type="ECO:0000313" key="5">
    <source>
        <dbReference type="EMBL" id="NUU19618.1"/>
    </source>
</evidence>
<evidence type="ECO:0000256" key="1">
    <source>
        <dbReference type="SAM" id="Coils"/>
    </source>
</evidence>
<feature type="coiled-coil region" evidence="1">
    <location>
        <begin position="745"/>
        <end position="789"/>
    </location>
</feature>
<feature type="compositionally biased region" description="Polar residues" evidence="2">
    <location>
        <begin position="959"/>
        <end position="980"/>
    </location>
</feature>
<dbReference type="SUPFAM" id="SSF50998">
    <property type="entry name" value="Quinoprotein alcohol dehydrogenase-like"/>
    <property type="match status" value="1"/>
</dbReference>
<dbReference type="RefSeq" id="WP_175349536.1">
    <property type="nucleotide sequence ID" value="NZ_JABMCI010000071.1"/>
</dbReference>
<dbReference type="InterPro" id="IPR011646">
    <property type="entry name" value="KAP_P-loop"/>
</dbReference>
<dbReference type="InterPro" id="IPR052754">
    <property type="entry name" value="NTPase_KAP_P-loop"/>
</dbReference>
<keyword evidence="3" id="KW-1133">Transmembrane helix</keyword>
<dbReference type="Proteomes" id="UP000565724">
    <property type="component" value="Unassembled WGS sequence"/>
</dbReference>
<dbReference type="Pfam" id="PF07693">
    <property type="entry name" value="KAP_NTPase"/>
    <property type="match status" value="2"/>
</dbReference>
<feature type="coiled-coil region" evidence="1">
    <location>
        <begin position="600"/>
        <end position="627"/>
    </location>
</feature>
<accession>A0A7Y6A4H1</accession>
<gene>
    <name evidence="5" type="ORF">HP550_20435</name>
</gene>
<dbReference type="PANTHER" id="PTHR22674">
    <property type="entry name" value="NTPASE, KAP FAMILY P-LOOP DOMAIN-CONTAINING 1"/>
    <property type="match status" value="1"/>
</dbReference>
<evidence type="ECO:0000259" key="4">
    <source>
        <dbReference type="Pfam" id="PF07693"/>
    </source>
</evidence>
<feature type="domain" description="KAP NTPase" evidence="4">
    <location>
        <begin position="483"/>
        <end position="575"/>
    </location>
</feature>
<evidence type="ECO:0000256" key="3">
    <source>
        <dbReference type="SAM" id="Phobius"/>
    </source>
</evidence>
<dbReference type="PANTHER" id="PTHR22674:SF6">
    <property type="entry name" value="NTPASE KAP FAMILY P-LOOP DOMAIN-CONTAINING PROTEIN 1"/>
    <property type="match status" value="1"/>
</dbReference>